<dbReference type="KEGG" id="emt:CPZ25_013930"/>
<keyword evidence="1" id="KW-0175">Coiled coil</keyword>
<keyword evidence="3" id="KW-1185">Reference proteome</keyword>
<dbReference type="EMBL" id="CP029487">
    <property type="protein sequence ID" value="QCT72383.1"/>
    <property type="molecule type" value="Genomic_DNA"/>
</dbReference>
<name>A0A4P9CAA6_EUBML</name>
<protein>
    <recommendedName>
        <fullName evidence="4">Tetratricopeptide repeat protein</fullName>
    </recommendedName>
</protein>
<evidence type="ECO:0008006" key="4">
    <source>
        <dbReference type="Google" id="ProtNLM"/>
    </source>
</evidence>
<evidence type="ECO:0000313" key="2">
    <source>
        <dbReference type="EMBL" id="QCT72383.1"/>
    </source>
</evidence>
<gene>
    <name evidence="2" type="ORF">CPZ25_013930</name>
</gene>
<organism evidence="2 3">
    <name type="scientific">Eubacterium maltosivorans</name>
    <dbReference type="NCBI Taxonomy" id="2041044"/>
    <lineage>
        <taxon>Bacteria</taxon>
        <taxon>Bacillati</taxon>
        <taxon>Bacillota</taxon>
        <taxon>Clostridia</taxon>
        <taxon>Eubacteriales</taxon>
        <taxon>Eubacteriaceae</taxon>
        <taxon>Eubacterium</taxon>
    </lineage>
</organism>
<dbReference type="SUPFAM" id="SSF48452">
    <property type="entry name" value="TPR-like"/>
    <property type="match status" value="1"/>
</dbReference>
<proteinExistence type="predicted"/>
<reference evidence="2 3" key="1">
    <citation type="submission" date="2018-05" db="EMBL/GenBank/DDBJ databases">
        <title>Genome comparison of Eubacterium sp.</title>
        <authorList>
            <person name="Feng Y."/>
            <person name="Sanchez-Andrea I."/>
            <person name="Stams A.J.M."/>
            <person name="De Vos W.M."/>
        </authorList>
    </citation>
    <scope>NUCLEOTIDE SEQUENCE [LARGE SCALE GENOMIC DNA]</scope>
    <source>
        <strain evidence="2 3">YI</strain>
    </source>
</reference>
<feature type="coiled-coil region" evidence="1">
    <location>
        <begin position="206"/>
        <end position="233"/>
    </location>
</feature>
<sequence>MFTEIETDVLLEEIAQGDELYESDAYRAIDIWYSVFLKIANESKAMKSTYLYACIRDYWKAMEISGWFDDLVSTFFWSGRNREKEREDFCKIMMNDFDTGNIRNVFQVNLADLFYLQGKENEANALVENALADYPVNFFGWQLYAEHYAKKETKKDMNKAYRICERGAAAFLNSRMDASILIENGADIFIAGFAALCESLGKDEEMDYWQRKNKDLKEQREREIRNYNKYEAYNILYKEKETIETIDERVLSEILDPCAGCRKRGKCKSKSA</sequence>
<dbReference type="AlphaFoldDB" id="A0A4P9CAA6"/>
<evidence type="ECO:0000256" key="1">
    <source>
        <dbReference type="SAM" id="Coils"/>
    </source>
</evidence>
<accession>A0A4P9CAA6</accession>
<dbReference type="Proteomes" id="UP000218387">
    <property type="component" value="Chromosome"/>
</dbReference>
<dbReference type="RefSeq" id="WP_096918883.1">
    <property type="nucleotide sequence ID" value="NZ_CP029487.1"/>
</dbReference>
<evidence type="ECO:0000313" key="3">
    <source>
        <dbReference type="Proteomes" id="UP000218387"/>
    </source>
</evidence>
<dbReference type="InterPro" id="IPR011990">
    <property type="entry name" value="TPR-like_helical_dom_sf"/>
</dbReference>